<dbReference type="EMBL" id="LXQA010876358">
    <property type="protein sequence ID" value="MCI75160.1"/>
    <property type="molecule type" value="Genomic_DNA"/>
</dbReference>
<accession>A0A392US48</accession>
<evidence type="ECO:0000256" key="1">
    <source>
        <dbReference type="SAM" id="MobiDB-lite"/>
    </source>
</evidence>
<evidence type="ECO:0000313" key="2">
    <source>
        <dbReference type="EMBL" id="MCI75160.1"/>
    </source>
</evidence>
<dbReference type="Proteomes" id="UP000265520">
    <property type="component" value="Unassembled WGS sequence"/>
</dbReference>
<organism evidence="2 3">
    <name type="scientific">Trifolium medium</name>
    <dbReference type="NCBI Taxonomy" id="97028"/>
    <lineage>
        <taxon>Eukaryota</taxon>
        <taxon>Viridiplantae</taxon>
        <taxon>Streptophyta</taxon>
        <taxon>Embryophyta</taxon>
        <taxon>Tracheophyta</taxon>
        <taxon>Spermatophyta</taxon>
        <taxon>Magnoliopsida</taxon>
        <taxon>eudicotyledons</taxon>
        <taxon>Gunneridae</taxon>
        <taxon>Pentapetalae</taxon>
        <taxon>rosids</taxon>
        <taxon>fabids</taxon>
        <taxon>Fabales</taxon>
        <taxon>Fabaceae</taxon>
        <taxon>Papilionoideae</taxon>
        <taxon>50 kb inversion clade</taxon>
        <taxon>NPAAA clade</taxon>
        <taxon>Hologalegina</taxon>
        <taxon>IRL clade</taxon>
        <taxon>Trifolieae</taxon>
        <taxon>Trifolium</taxon>
    </lineage>
</organism>
<dbReference type="AlphaFoldDB" id="A0A392US48"/>
<proteinExistence type="predicted"/>
<name>A0A392US48_9FABA</name>
<sequence length="60" mass="7134">MHGWLEQVGQRGDSEQEERAAEKLMDLAREAEDAIETFVINSEKRRRWGVLHWTCWCCLE</sequence>
<comment type="caution">
    <text evidence="2">The sequence shown here is derived from an EMBL/GenBank/DDBJ whole genome shotgun (WGS) entry which is preliminary data.</text>
</comment>
<feature type="region of interest" description="Disordered" evidence="1">
    <location>
        <begin position="1"/>
        <end position="21"/>
    </location>
</feature>
<keyword evidence="3" id="KW-1185">Reference proteome</keyword>
<protein>
    <submittedName>
        <fullName evidence="2">LRR and NB-ARC domain disease resistance protein</fullName>
    </submittedName>
</protein>
<feature type="non-terminal residue" evidence="2">
    <location>
        <position position="60"/>
    </location>
</feature>
<reference evidence="2 3" key="1">
    <citation type="journal article" date="2018" name="Front. Plant Sci.">
        <title>Red Clover (Trifolium pratense) and Zigzag Clover (T. medium) - A Picture of Genomic Similarities and Differences.</title>
        <authorList>
            <person name="Dluhosova J."/>
            <person name="Istvanek J."/>
            <person name="Nedelnik J."/>
            <person name="Repkova J."/>
        </authorList>
    </citation>
    <scope>NUCLEOTIDE SEQUENCE [LARGE SCALE GENOMIC DNA]</scope>
    <source>
        <strain evidence="3">cv. 10/8</strain>
        <tissue evidence="2">Leaf</tissue>
    </source>
</reference>
<evidence type="ECO:0000313" key="3">
    <source>
        <dbReference type="Proteomes" id="UP000265520"/>
    </source>
</evidence>
<feature type="compositionally biased region" description="Basic and acidic residues" evidence="1">
    <location>
        <begin position="12"/>
        <end position="21"/>
    </location>
</feature>